<dbReference type="Pfam" id="PF13847">
    <property type="entry name" value="Methyltransf_31"/>
    <property type="match status" value="1"/>
</dbReference>
<accession>A0A1G6UYZ6</accession>
<evidence type="ECO:0000259" key="1">
    <source>
        <dbReference type="Pfam" id="PF13847"/>
    </source>
</evidence>
<dbReference type="Proteomes" id="UP000199417">
    <property type="component" value="Unassembled WGS sequence"/>
</dbReference>
<dbReference type="AlphaFoldDB" id="A0A1G6UYZ6"/>
<dbReference type="InterPro" id="IPR053173">
    <property type="entry name" value="SAM-binding_MTase"/>
</dbReference>
<reference evidence="2 3" key="1">
    <citation type="submission" date="2016-10" db="EMBL/GenBank/DDBJ databases">
        <authorList>
            <person name="de Groot N.N."/>
        </authorList>
    </citation>
    <scope>NUCLEOTIDE SEQUENCE [LARGE SCALE GENOMIC DNA]</scope>
    <source>
        <strain evidence="2 3">JCM 11308</strain>
    </source>
</reference>
<keyword evidence="3" id="KW-1185">Reference proteome</keyword>
<evidence type="ECO:0000313" key="2">
    <source>
        <dbReference type="EMBL" id="SDD46483.1"/>
    </source>
</evidence>
<keyword evidence="2" id="KW-0808">Transferase</keyword>
<feature type="domain" description="Methyltransferase" evidence="1">
    <location>
        <begin position="1"/>
        <end position="93"/>
    </location>
</feature>
<name>A0A1G6UYZ6_9NOCA</name>
<sequence length="161" mass="17661">MIGVDLDAASIADARANVTERGLEDRVHFEVANANGIAELADRRRLSFDFALIFEALHDMGDPVGVLAGIREVLTSDGVILIGDENSGEEFTEGAGDVERLQYAFSVLHCLPATMAESSETANGTVLRPSTVRKWAAAAGFESFTELPIEHDFWRFYRLDR</sequence>
<dbReference type="PANTHER" id="PTHR45128:SF2">
    <property type="entry name" value="METHYLTRANSFERASE DOMAIN-CONTAINING PROTEIN"/>
    <property type="match status" value="1"/>
</dbReference>
<dbReference type="GO" id="GO:0032259">
    <property type="term" value="P:methylation"/>
    <property type="evidence" value="ECO:0007669"/>
    <property type="project" value="UniProtKB-KW"/>
</dbReference>
<dbReference type="STRING" id="168276.SAMN05444580_104341"/>
<dbReference type="InterPro" id="IPR025714">
    <property type="entry name" value="Methyltranfer_dom"/>
</dbReference>
<organism evidence="2 3">
    <name type="scientific">Rhodococcus tukisamuensis</name>
    <dbReference type="NCBI Taxonomy" id="168276"/>
    <lineage>
        <taxon>Bacteria</taxon>
        <taxon>Bacillati</taxon>
        <taxon>Actinomycetota</taxon>
        <taxon>Actinomycetes</taxon>
        <taxon>Mycobacteriales</taxon>
        <taxon>Nocardiaceae</taxon>
        <taxon>Rhodococcus</taxon>
    </lineage>
</organism>
<dbReference type="PANTHER" id="PTHR45128">
    <property type="entry name" value="METHYLTRANSFERASE TYPE 11"/>
    <property type="match status" value="1"/>
</dbReference>
<dbReference type="SUPFAM" id="SSF53335">
    <property type="entry name" value="S-adenosyl-L-methionine-dependent methyltransferases"/>
    <property type="match status" value="1"/>
</dbReference>
<dbReference type="CDD" id="cd02440">
    <property type="entry name" value="AdoMet_MTases"/>
    <property type="match status" value="1"/>
</dbReference>
<proteinExistence type="predicted"/>
<keyword evidence="2" id="KW-0489">Methyltransferase</keyword>
<dbReference type="InterPro" id="IPR029063">
    <property type="entry name" value="SAM-dependent_MTases_sf"/>
</dbReference>
<evidence type="ECO:0000313" key="3">
    <source>
        <dbReference type="Proteomes" id="UP000199417"/>
    </source>
</evidence>
<gene>
    <name evidence="2" type="ORF">SAMN05444580_104341</name>
</gene>
<dbReference type="Gene3D" id="3.40.50.150">
    <property type="entry name" value="Vaccinia Virus protein VP39"/>
    <property type="match status" value="1"/>
</dbReference>
<dbReference type="EMBL" id="FNAB01000004">
    <property type="protein sequence ID" value="SDD46483.1"/>
    <property type="molecule type" value="Genomic_DNA"/>
</dbReference>
<dbReference type="GO" id="GO:0008168">
    <property type="term" value="F:methyltransferase activity"/>
    <property type="evidence" value="ECO:0007669"/>
    <property type="project" value="UniProtKB-KW"/>
</dbReference>
<protein>
    <submittedName>
        <fullName evidence="2">Methyltransferase domain-containing protein</fullName>
    </submittedName>
</protein>